<sequence length="270" mass="30297">MKTEFNAKVLSFHGDHRRTRMTFREVAETVRDLRAPAMLVDVIPEDEIDAWWNDPGFPPIGGHEHHKGLMSSGLKLTMGQLQRIDGDGLMQGIADYFAFAATINGPMKQTRFVRFFERELGASPMKFGPCSELMLATKREYPPYDAAPHSFAPHCDSLDFGRDPRWPMKHNGEQLGAFVLIQRASNQAGFVLWDLRAGSRADLDGWANEYAETSSIAAAKSARSIAVNPTNGQMVVFNSRYLHGIERCDSTRYTIGTFLIEHGGGWRLFD</sequence>
<evidence type="ECO:0000313" key="1">
    <source>
        <dbReference type="EMBL" id="WXB18178.1"/>
    </source>
</evidence>
<gene>
    <name evidence="1" type="ORF">LZC94_13060</name>
</gene>
<protein>
    <recommendedName>
        <fullName evidence="3">Prolyl 4-hydroxylase alpha subunit Fe(2+) 2OG dioxygenase domain-containing protein</fullName>
    </recommendedName>
</protein>
<dbReference type="Proteomes" id="UP001370348">
    <property type="component" value="Chromosome"/>
</dbReference>
<name>A0ABZ2M6C2_9BACT</name>
<dbReference type="RefSeq" id="WP_394827820.1">
    <property type="nucleotide sequence ID" value="NZ_CP089984.1"/>
</dbReference>
<proteinExistence type="predicted"/>
<organism evidence="1 2">
    <name type="scientific">Pendulispora albinea</name>
    <dbReference type="NCBI Taxonomy" id="2741071"/>
    <lineage>
        <taxon>Bacteria</taxon>
        <taxon>Pseudomonadati</taxon>
        <taxon>Myxococcota</taxon>
        <taxon>Myxococcia</taxon>
        <taxon>Myxococcales</taxon>
        <taxon>Sorangiineae</taxon>
        <taxon>Pendulisporaceae</taxon>
        <taxon>Pendulispora</taxon>
    </lineage>
</organism>
<evidence type="ECO:0000313" key="2">
    <source>
        <dbReference type="Proteomes" id="UP001370348"/>
    </source>
</evidence>
<accession>A0ABZ2M6C2</accession>
<evidence type="ECO:0008006" key="3">
    <source>
        <dbReference type="Google" id="ProtNLM"/>
    </source>
</evidence>
<keyword evidence="2" id="KW-1185">Reference proteome</keyword>
<reference evidence="1 2" key="1">
    <citation type="submission" date="2021-12" db="EMBL/GenBank/DDBJ databases">
        <title>Discovery of the Pendulisporaceae a myxobacterial family with distinct sporulation behavior and unique specialized metabolism.</title>
        <authorList>
            <person name="Garcia R."/>
            <person name="Popoff A."/>
            <person name="Bader C.D."/>
            <person name="Loehr J."/>
            <person name="Walesch S."/>
            <person name="Walt C."/>
            <person name="Boldt J."/>
            <person name="Bunk B."/>
            <person name="Haeckl F.J.F.P.J."/>
            <person name="Gunesch A.P."/>
            <person name="Birkelbach J."/>
            <person name="Nuebel U."/>
            <person name="Pietschmann T."/>
            <person name="Bach T."/>
            <person name="Mueller R."/>
        </authorList>
    </citation>
    <scope>NUCLEOTIDE SEQUENCE [LARGE SCALE GENOMIC DNA]</scope>
    <source>
        <strain evidence="1 2">MSr11954</strain>
    </source>
</reference>
<dbReference type="Gene3D" id="2.60.120.620">
    <property type="entry name" value="q2cbj1_9rhob like domain"/>
    <property type="match status" value="1"/>
</dbReference>
<dbReference type="EMBL" id="CP089984">
    <property type="protein sequence ID" value="WXB18178.1"/>
    <property type="molecule type" value="Genomic_DNA"/>
</dbReference>